<dbReference type="Proteomes" id="UP000248795">
    <property type="component" value="Unassembled WGS sequence"/>
</dbReference>
<sequence length="292" mass="31313">MVAASTYLKRMGSNGFLNSIIPLRFRKSVPVVTHVRLEGAIGIGTPLRPALTLKAVNGMLERAFGRKGIAAVAVSVNSPGGSAVQSALIHARIRDLAEEKNLPVIVFCEDVAASGGYWLACAGDEIYADESSVVGSIGVIYAGFGFVEAIRKLGVERRVHTAGENKSILDPFKPERAEDVEHLKSLQGDIHAAFKALVTSRRGSRLKADDPEIFSGAFWAGRQALARGLVDGIGHMHQVLRARFGDKLVIKTIPPSQGWGLKKLGFGIEVSDIAGNSMDALETRALWSRFGL</sequence>
<dbReference type="PANTHER" id="PTHR42987:SF8">
    <property type="entry name" value="PROTEINASE"/>
    <property type="match status" value="1"/>
</dbReference>
<dbReference type="PANTHER" id="PTHR42987">
    <property type="entry name" value="PEPTIDASE S49"/>
    <property type="match status" value="1"/>
</dbReference>
<name>A0A2W2APU6_9HYPH</name>
<keyword evidence="3" id="KW-0378">Hydrolase</keyword>
<dbReference type="InterPro" id="IPR047272">
    <property type="entry name" value="S49_SppA_C"/>
</dbReference>
<reference evidence="7" key="1">
    <citation type="submission" date="2018-06" db="EMBL/GenBank/DDBJ databases">
        <title>Aestuariibacter litoralis strain KCTC 52945T.</title>
        <authorList>
            <person name="Li X."/>
            <person name="Salam N."/>
            <person name="Li J.-L."/>
            <person name="Chen Y.-M."/>
            <person name="Yang Z.-W."/>
            <person name="Zhang L.-Y."/>
            <person name="Han M.-X."/>
            <person name="Xiao M."/>
            <person name="Li W.-J."/>
        </authorList>
    </citation>
    <scope>NUCLEOTIDE SEQUENCE [LARGE SCALE GENOMIC DNA]</scope>
    <source>
        <strain evidence="7">KCTC 52945</strain>
    </source>
</reference>
<proteinExistence type="inferred from homology"/>
<comment type="similarity">
    <text evidence="1">Belongs to the peptidase S49 family.</text>
</comment>
<feature type="domain" description="Peptidase S49" evidence="5">
    <location>
        <begin position="99"/>
        <end position="241"/>
    </location>
</feature>
<dbReference type="GO" id="GO:0008236">
    <property type="term" value="F:serine-type peptidase activity"/>
    <property type="evidence" value="ECO:0007669"/>
    <property type="project" value="UniProtKB-KW"/>
</dbReference>
<dbReference type="EMBL" id="QKVK01000009">
    <property type="protein sequence ID" value="PZF75612.1"/>
    <property type="molecule type" value="Genomic_DNA"/>
</dbReference>
<dbReference type="Pfam" id="PF01343">
    <property type="entry name" value="Peptidase_S49"/>
    <property type="match status" value="1"/>
</dbReference>
<dbReference type="GO" id="GO:0006508">
    <property type="term" value="P:proteolysis"/>
    <property type="evidence" value="ECO:0007669"/>
    <property type="project" value="UniProtKB-KW"/>
</dbReference>
<organism evidence="6 7">
    <name type="scientific">Aestuariivirga litoralis</name>
    <dbReference type="NCBI Taxonomy" id="2650924"/>
    <lineage>
        <taxon>Bacteria</taxon>
        <taxon>Pseudomonadati</taxon>
        <taxon>Pseudomonadota</taxon>
        <taxon>Alphaproteobacteria</taxon>
        <taxon>Hyphomicrobiales</taxon>
        <taxon>Aestuariivirgaceae</taxon>
        <taxon>Aestuariivirga</taxon>
    </lineage>
</organism>
<protein>
    <submittedName>
        <fullName evidence="6">S49 family peptidase</fullName>
    </submittedName>
</protein>
<dbReference type="AlphaFoldDB" id="A0A2W2APU6"/>
<keyword evidence="2" id="KW-0645">Protease</keyword>
<evidence type="ECO:0000259" key="5">
    <source>
        <dbReference type="Pfam" id="PF01343"/>
    </source>
</evidence>
<dbReference type="RefSeq" id="WP_111199806.1">
    <property type="nucleotide sequence ID" value="NZ_QKVK01000009.1"/>
</dbReference>
<evidence type="ECO:0000256" key="4">
    <source>
        <dbReference type="ARBA" id="ARBA00022825"/>
    </source>
</evidence>
<evidence type="ECO:0000256" key="1">
    <source>
        <dbReference type="ARBA" id="ARBA00008683"/>
    </source>
</evidence>
<keyword evidence="4" id="KW-0720">Serine protease</keyword>
<keyword evidence="7" id="KW-1185">Reference proteome</keyword>
<evidence type="ECO:0000256" key="3">
    <source>
        <dbReference type="ARBA" id="ARBA00022801"/>
    </source>
</evidence>
<dbReference type="InterPro" id="IPR002142">
    <property type="entry name" value="Peptidase_S49"/>
</dbReference>
<gene>
    <name evidence="6" type="ORF">DK847_17365</name>
</gene>
<dbReference type="SUPFAM" id="SSF52096">
    <property type="entry name" value="ClpP/crotonase"/>
    <property type="match status" value="1"/>
</dbReference>
<dbReference type="CDD" id="cd07023">
    <property type="entry name" value="S49_Sppa_N_C"/>
    <property type="match status" value="1"/>
</dbReference>
<comment type="caution">
    <text evidence="6">The sequence shown here is derived from an EMBL/GenBank/DDBJ whole genome shotgun (WGS) entry which is preliminary data.</text>
</comment>
<evidence type="ECO:0000313" key="7">
    <source>
        <dbReference type="Proteomes" id="UP000248795"/>
    </source>
</evidence>
<dbReference type="InterPro" id="IPR029045">
    <property type="entry name" value="ClpP/crotonase-like_dom_sf"/>
</dbReference>
<accession>A0A2W2APU6</accession>
<evidence type="ECO:0000313" key="6">
    <source>
        <dbReference type="EMBL" id="PZF75612.1"/>
    </source>
</evidence>
<dbReference type="Gene3D" id="6.20.330.10">
    <property type="match status" value="1"/>
</dbReference>
<evidence type="ECO:0000256" key="2">
    <source>
        <dbReference type="ARBA" id="ARBA00022670"/>
    </source>
</evidence>
<dbReference type="Gene3D" id="3.90.226.10">
    <property type="entry name" value="2-enoyl-CoA Hydratase, Chain A, domain 1"/>
    <property type="match status" value="1"/>
</dbReference>